<dbReference type="Proteomes" id="UP000001420">
    <property type="component" value="Chromosome"/>
</dbReference>
<proteinExistence type="predicted"/>
<keyword evidence="2" id="KW-1185">Reference proteome</keyword>
<dbReference type="EMBL" id="AE017126">
    <property type="protein sequence ID" value="AAP99393.1"/>
    <property type="molecule type" value="Genomic_DNA"/>
</dbReference>
<dbReference type="AlphaFoldDB" id="Q7VDM9"/>
<sequence length="76" mass="9032">MNKMKEHNNFYDNADSFAMVFDEAWKEKQFKNDDKLTIDQKIETIIEQNKDHPFIKSSPAKAISVAKFRLRLLQLE</sequence>
<evidence type="ECO:0000313" key="2">
    <source>
        <dbReference type="Proteomes" id="UP000001420"/>
    </source>
</evidence>
<dbReference type="OrthoDB" id="560381at2"/>
<dbReference type="EnsemblBacteria" id="AAP99393">
    <property type="protein sequence ID" value="AAP99393"/>
    <property type="gene ID" value="Pro_0347"/>
</dbReference>
<accession>Q7VDM9</accession>
<evidence type="ECO:0000313" key="1">
    <source>
        <dbReference type="EMBL" id="AAP99393.1"/>
    </source>
</evidence>
<dbReference type="RefSeq" id="WP_011124502.1">
    <property type="nucleotide sequence ID" value="NC_005042.1"/>
</dbReference>
<name>Q7VDM9_PROMA</name>
<dbReference type="STRING" id="167539.Pro_0347"/>
<gene>
    <name evidence="1" type="ordered locus">Pro_0347</name>
</gene>
<reference evidence="1 2" key="1">
    <citation type="journal article" date="2003" name="Proc. Natl. Acad. Sci. U.S.A.">
        <title>Genome sequence of the cyanobacterium Prochlorococcus marinus SS120, a nearly minimal oxyphototrophic genome.</title>
        <authorList>
            <person name="Dufresne A."/>
            <person name="Salanoubat M."/>
            <person name="Partensky F."/>
            <person name="Artiguenave F."/>
            <person name="Axmann I.M."/>
            <person name="Barbe V."/>
            <person name="Duprat S."/>
            <person name="Galperin M.Y."/>
            <person name="Koonin E.V."/>
            <person name="Le Gall F."/>
            <person name="Makarova K.S."/>
            <person name="Ostrowski M."/>
            <person name="Oztas S."/>
            <person name="Robert C."/>
            <person name="Rogozin I.B."/>
            <person name="Scanlan D.J."/>
            <person name="Tandeau de Marsac N."/>
            <person name="Weissenbach J."/>
            <person name="Wincker P."/>
            <person name="Wolf Y.I."/>
            <person name="Hess W.R."/>
        </authorList>
    </citation>
    <scope>NUCLEOTIDE SEQUENCE [LARGE SCALE GENOMIC DNA]</scope>
    <source>
        <strain evidence="2">SARG / CCMP1375 / SS120</strain>
    </source>
</reference>
<protein>
    <submittedName>
        <fullName evidence="1">Uncharacterized protein</fullName>
    </submittedName>
</protein>
<dbReference type="HOGENOM" id="CLU_174885_0_0_3"/>
<dbReference type="KEGG" id="pma:Pro_0347"/>
<dbReference type="PATRIC" id="fig|167539.5.peg.356"/>
<dbReference type="eggNOG" id="ENOG502ZKD7">
    <property type="taxonomic scope" value="Bacteria"/>
</dbReference>
<organism evidence="1 2">
    <name type="scientific">Prochlorococcus marinus (strain SARG / CCMP1375 / SS120)</name>
    <dbReference type="NCBI Taxonomy" id="167539"/>
    <lineage>
        <taxon>Bacteria</taxon>
        <taxon>Bacillati</taxon>
        <taxon>Cyanobacteriota</taxon>
        <taxon>Cyanophyceae</taxon>
        <taxon>Synechococcales</taxon>
        <taxon>Prochlorococcaceae</taxon>
        <taxon>Prochlorococcus</taxon>
    </lineage>
</organism>